<dbReference type="Gene3D" id="3.30.930.30">
    <property type="match status" value="1"/>
</dbReference>
<dbReference type="AlphaFoldDB" id="A0A8J7HCH5"/>
<dbReference type="EMBL" id="JAEAGR010000003">
    <property type="protein sequence ID" value="MBH1940024.1"/>
    <property type="molecule type" value="Genomic_DNA"/>
</dbReference>
<keyword evidence="2" id="KW-0175">Coiled coil</keyword>
<dbReference type="InterPro" id="IPR001668">
    <property type="entry name" value="Mob_Pre"/>
</dbReference>
<dbReference type="CDD" id="cd17242">
    <property type="entry name" value="MobM_relaxase"/>
    <property type="match status" value="1"/>
</dbReference>
<dbReference type="Proteomes" id="UP000623269">
    <property type="component" value="Unassembled WGS sequence"/>
</dbReference>
<evidence type="ECO:0000256" key="1">
    <source>
        <dbReference type="ARBA" id="ARBA00010657"/>
    </source>
</evidence>
<name>A0A8J7HCH5_9FIRM</name>
<protein>
    <submittedName>
        <fullName evidence="3">Plasmid recombination protein</fullName>
    </submittedName>
</protein>
<dbReference type="RefSeq" id="WP_197660249.1">
    <property type="nucleotide sequence ID" value="NZ_JAEAGR010000003.1"/>
</dbReference>
<accession>A0A8J7HCH5</accession>
<feature type="coiled-coil region" evidence="2">
    <location>
        <begin position="279"/>
        <end position="328"/>
    </location>
</feature>
<evidence type="ECO:0000313" key="3">
    <source>
        <dbReference type="EMBL" id="MBH1940024.1"/>
    </source>
</evidence>
<keyword evidence="4" id="KW-1185">Reference proteome</keyword>
<comment type="similarity">
    <text evidence="1">Belongs to the plasmid mobilization pre family.</text>
</comment>
<dbReference type="GO" id="GO:0006310">
    <property type="term" value="P:DNA recombination"/>
    <property type="evidence" value="ECO:0007669"/>
    <property type="project" value="InterPro"/>
</dbReference>
<reference evidence="3" key="1">
    <citation type="submission" date="2020-12" db="EMBL/GenBank/DDBJ databases">
        <title>M. sibirica DSM 26468T genome.</title>
        <authorList>
            <person name="Thieme N."/>
            <person name="Rettenmaier R."/>
            <person name="Zverlov V."/>
            <person name="Liebl W."/>
        </authorList>
    </citation>
    <scope>NUCLEOTIDE SEQUENCE</scope>
    <source>
        <strain evidence="3">DSM 26468</strain>
    </source>
</reference>
<evidence type="ECO:0000313" key="4">
    <source>
        <dbReference type="Proteomes" id="UP000623269"/>
    </source>
</evidence>
<proteinExistence type="inferred from homology"/>
<organism evidence="3 4">
    <name type="scientific">Mobilitalea sibirica</name>
    <dbReference type="NCBI Taxonomy" id="1462919"/>
    <lineage>
        <taxon>Bacteria</taxon>
        <taxon>Bacillati</taxon>
        <taxon>Bacillota</taxon>
        <taxon>Clostridia</taxon>
        <taxon>Lachnospirales</taxon>
        <taxon>Lachnospiraceae</taxon>
        <taxon>Mobilitalea</taxon>
    </lineage>
</organism>
<comment type="caution">
    <text evidence="3">The sequence shown here is derived from an EMBL/GenBank/DDBJ whole genome shotgun (WGS) entry which is preliminary data.</text>
</comment>
<sequence length="412" mass="48732">MAYVCIARHKGYIKSKTRFPYQHNFRTLKNYRNKNINATLTHLNSCIMNNLKDGETYLAAFNRLYKNGVFKGQLKVQGAEDKQTKFVDEFLIYPPYEIITQMSLEEQEAFFKKVLQALQKYFPYMIILSAHIHRDEVFHPLDEDMKALFPEGKITPHMHIVAIPIVYDKKKDCKKVSITELWKGKFSYRKFQDYMYDTVGKEYGFDRGEKHDFGEAQKHLDVEAFKLKEAEKSLNKLEADIIKKEQELAERAKDLEPEEHINLFNIIDVKKQQKSVNYALKLEKEKNALLQKEKESLNQALIEKDEVILAKTQEIIVQREKLSELEKELLLEKEITNDILNIQISDESVRRVQLNEAKRKIKLYDLMVRTVTEFLSKLINKCPDFIKELMNRELLHKKDLSIERNMNHHKGR</sequence>
<dbReference type="GO" id="GO:0003677">
    <property type="term" value="F:DNA binding"/>
    <property type="evidence" value="ECO:0007669"/>
    <property type="project" value="InterPro"/>
</dbReference>
<gene>
    <name evidence="3" type="ORF">I5677_03825</name>
</gene>
<dbReference type="Pfam" id="PF01076">
    <property type="entry name" value="Mob_Pre"/>
    <property type="match status" value="1"/>
</dbReference>
<feature type="coiled-coil region" evidence="2">
    <location>
        <begin position="220"/>
        <end position="254"/>
    </location>
</feature>
<evidence type="ECO:0000256" key="2">
    <source>
        <dbReference type="SAM" id="Coils"/>
    </source>
</evidence>